<dbReference type="Gene3D" id="1.10.10.10">
    <property type="entry name" value="Winged helix-like DNA-binding domain superfamily/Winged helix DNA-binding domain"/>
    <property type="match status" value="1"/>
</dbReference>
<dbReference type="PROSITE" id="PS00622">
    <property type="entry name" value="HTH_LUXR_1"/>
    <property type="match status" value="1"/>
</dbReference>
<dbReference type="PRINTS" id="PR00038">
    <property type="entry name" value="HTHLUXR"/>
</dbReference>
<keyword evidence="1" id="KW-0805">Transcription regulation</keyword>
<dbReference type="PANTHER" id="PTHR44688">
    <property type="entry name" value="DNA-BINDING TRANSCRIPTIONAL ACTIVATOR DEVR_DOSR"/>
    <property type="match status" value="1"/>
</dbReference>
<keyword evidence="3" id="KW-0804">Transcription</keyword>
<dbReference type="SUPFAM" id="SSF52540">
    <property type="entry name" value="P-loop containing nucleoside triphosphate hydrolases"/>
    <property type="match status" value="1"/>
</dbReference>
<feature type="compositionally biased region" description="Low complexity" evidence="4">
    <location>
        <begin position="766"/>
        <end position="780"/>
    </location>
</feature>
<accession>A0A853CFY4</accession>
<feature type="region of interest" description="Disordered" evidence="4">
    <location>
        <begin position="762"/>
        <end position="782"/>
    </location>
</feature>
<keyword evidence="7" id="KW-1185">Reference proteome</keyword>
<evidence type="ECO:0000256" key="4">
    <source>
        <dbReference type="SAM" id="MobiDB-lite"/>
    </source>
</evidence>
<gene>
    <name evidence="6" type="ORF">GGQ55_001760</name>
</gene>
<dbReference type="GO" id="GO:0003677">
    <property type="term" value="F:DNA binding"/>
    <property type="evidence" value="ECO:0007669"/>
    <property type="project" value="UniProtKB-KW"/>
</dbReference>
<proteinExistence type="predicted"/>
<feature type="domain" description="HTH luxR-type" evidence="5">
    <location>
        <begin position="779"/>
        <end position="844"/>
    </location>
</feature>
<protein>
    <submittedName>
        <fullName evidence="6">DNA-binding CsgD family transcriptional regulator</fullName>
    </submittedName>
</protein>
<evidence type="ECO:0000259" key="5">
    <source>
        <dbReference type="PROSITE" id="PS50043"/>
    </source>
</evidence>
<evidence type="ECO:0000313" key="7">
    <source>
        <dbReference type="Proteomes" id="UP000541969"/>
    </source>
</evidence>
<dbReference type="Pfam" id="PF00196">
    <property type="entry name" value="GerE"/>
    <property type="match status" value="1"/>
</dbReference>
<dbReference type="Proteomes" id="UP000541969">
    <property type="component" value="Unassembled WGS sequence"/>
</dbReference>
<organism evidence="6 7">
    <name type="scientific">Petropleomorpha daqingensis</name>
    <dbReference type="NCBI Taxonomy" id="2026353"/>
    <lineage>
        <taxon>Bacteria</taxon>
        <taxon>Bacillati</taxon>
        <taxon>Actinomycetota</taxon>
        <taxon>Actinomycetes</taxon>
        <taxon>Geodermatophilales</taxon>
        <taxon>Geodermatophilaceae</taxon>
        <taxon>Petropleomorpha</taxon>
    </lineage>
</organism>
<dbReference type="SMART" id="SM00421">
    <property type="entry name" value="HTH_LUXR"/>
    <property type="match status" value="1"/>
</dbReference>
<name>A0A853CFY4_9ACTN</name>
<evidence type="ECO:0000256" key="1">
    <source>
        <dbReference type="ARBA" id="ARBA00023015"/>
    </source>
</evidence>
<sequence>MSLLDGWALDSAPTEADPDLQATAERLLDDVGGPESGGTVVSVRGPGGTGKTALLAELGGLWADAGVPVLDLRRVPLADATGRPIAVLVDDAHRLDAPSLTRVRQLAGDPAVRVALAYRPWPRPPELMAVTAVGDSAVLGNLSRSALQRWSLRALGVPAAPQVVEAVLRETGGVPALALPLLRAAARPAARLTAAQPVRLEIPPEVSGRVRTDLAALDDAGRAVLCALAVGAPLDPDLLADALEVPVAQAGDLVACARATGFLLASGEVVPLVRRILLAAAPREGVRGLRRRLFNLLLDRGERPLELARAIAREGDRNPRAGALLAEQGGLALTADPRLAGELLAEAAATGQPALTARRAEAAALLGEFDAALSLADAALQDATVPDHDRAARVAGAVLAGRGLLGRSADLLRQAGGDATGALALVLTAAGARAEAEAVLAPAEGNWAAPSLVAAGQVLTAQGVLASLGTAGSDDVPRALSLLSQATQLLEPLGSGVLLADTPAALAGLVALHNGELGIAESVLRRALAHELGGRPAHPRHLLLLAWASMLRGRLHAARAHATEAAGSPLEPRDELFLRALEVGLARRNSDLPGLARAWDHAREAVLRHPIDLFSLLPLGELVVAGARLGTGGVLAPHRAATTELLGRLGGAPLWATSLHWSGVQAAILSGDPAALGPHATALVAAARTNRFAAALAAAGRSWLHVLNDDIDAMAVVAAAEGLGAVGLAWDGSRLAGQAAARAADPRDRTALLSCARSLAEDDEAAPAPRSATAEAAPEPIRGCQLSSREREVAELLVAGQTYREVGGKLFISAKTVEHHVARIRQRLGASNRSDLLARLRAELALGS</sequence>
<evidence type="ECO:0000256" key="2">
    <source>
        <dbReference type="ARBA" id="ARBA00023125"/>
    </source>
</evidence>
<dbReference type="EMBL" id="JACBZT010000001">
    <property type="protein sequence ID" value="NYJ05482.1"/>
    <property type="molecule type" value="Genomic_DNA"/>
</dbReference>
<evidence type="ECO:0000256" key="3">
    <source>
        <dbReference type="ARBA" id="ARBA00023163"/>
    </source>
</evidence>
<dbReference type="GO" id="GO:0006355">
    <property type="term" value="P:regulation of DNA-templated transcription"/>
    <property type="evidence" value="ECO:0007669"/>
    <property type="project" value="InterPro"/>
</dbReference>
<comment type="caution">
    <text evidence="6">The sequence shown here is derived from an EMBL/GenBank/DDBJ whole genome shotgun (WGS) entry which is preliminary data.</text>
</comment>
<dbReference type="AlphaFoldDB" id="A0A853CFY4"/>
<dbReference type="PROSITE" id="PS50043">
    <property type="entry name" value="HTH_LUXR_2"/>
    <property type="match status" value="1"/>
</dbReference>
<keyword evidence="2 6" id="KW-0238">DNA-binding</keyword>
<dbReference type="InterPro" id="IPR027417">
    <property type="entry name" value="P-loop_NTPase"/>
</dbReference>
<dbReference type="PANTHER" id="PTHR44688:SF16">
    <property type="entry name" value="DNA-BINDING TRANSCRIPTIONAL ACTIVATOR DEVR_DOSR"/>
    <property type="match status" value="1"/>
</dbReference>
<reference evidence="6 7" key="1">
    <citation type="submission" date="2020-07" db="EMBL/GenBank/DDBJ databases">
        <title>Sequencing the genomes of 1000 actinobacteria strains.</title>
        <authorList>
            <person name="Klenk H.-P."/>
        </authorList>
    </citation>
    <scope>NUCLEOTIDE SEQUENCE [LARGE SCALE GENOMIC DNA]</scope>
    <source>
        <strain evidence="6 7">DSM 104001</strain>
    </source>
</reference>
<evidence type="ECO:0000313" key="6">
    <source>
        <dbReference type="EMBL" id="NYJ05482.1"/>
    </source>
</evidence>
<dbReference type="RefSeq" id="WP_366489015.1">
    <property type="nucleotide sequence ID" value="NZ_JACBZT010000001.1"/>
</dbReference>
<dbReference type="SUPFAM" id="SSF46894">
    <property type="entry name" value="C-terminal effector domain of the bipartite response regulators"/>
    <property type="match status" value="1"/>
</dbReference>
<dbReference type="InterPro" id="IPR036388">
    <property type="entry name" value="WH-like_DNA-bd_sf"/>
</dbReference>
<dbReference type="CDD" id="cd06170">
    <property type="entry name" value="LuxR_C_like"/>
    <property type="match status" value="1"/>
</dbReference>
<dbReference type="InterPro" id="IPR016032">
    <property type="entry name" value="Sig_transdc_resp-reg_C-effctor"/>
</dbReference>
<dbReference type="InterPro" id="IPR000792">
    <property type="entry name" value="Tscrpt_reg_LuxR_C"/>
</dbReference>